<evidence type="ECO:0000256" key="3">
    <source>
        <dbReference type="SAM" id="MobiDB-lite"/>
    </source>
</evidence>
<evidence type="ECO:0000256" key="1">
    <source>
        <dbReference type="ARBA" id="ARBA00008455"/>
    </source>
</evidence>
<sequence length="372" mass="41354">MVAFAAFAHADSQMLHPVREEIVEEIKLKAGSWKPKEVHNNKMRHRSPESIKRSMGHLGVAPSVFPTDFLKTMAGTAGNFFKQVASSVGLDSLKNEHFRLKQKSGDEADKKNKKEKKDSKAKGDKEGDEEESAEPEVFVDDGSTPPDNGLPMQFSWREKRPVCLGKIQDQGECGSCWAFTSAGLLSDRFCIHTDGAVDVRLSPQEMVNCNYENYGCSGGYLVTSVDYLMVEGGVPEECVPYVDGGNVCSYRCSDSGFTAYDKYYCKPGTLAIAVTYDEIKRELMNNGPMLMGLQIMEDFLNYEEGIYKHVVGEVVGGHAMKLIGWGYDDEEGLYWELQNQWTVDWGEAGYVRIKHGEIGIDSLGIACMPDLI</sequence>
<dbReference type="AlphaFoldDB" id="A0A7S3I6F2"/>
<dbReference type="InterPro" id="IPR038765">
    <property type="entry name" value="Papain-like_cys_pep_sf"/>
</dbReference>
<dbReference type="PRINTS" id="PR00705">
    <property type="entry name" value="PAPAIN"/>
</dbReference>
<proteinExistence type="inferred from homology"/>
<feature type="compositionally biased region" description="Acidic residues" evidence="3">
    <location>
        <begin position="126"/>
        <end position="139"/>
    </location>
</feature>
<feature type="region of interest" description="Disordered" evidence="3">
    <location>
        <begin position="99"/>
        <end position="146"/>
    </location>
</feature>
<protein>
    <recommendedName>
        <fullName evidence="4">Peptidase C1A papain C-terminal domain-containing protein</fullName>
    </recommendedName>
</protein>
<dbReference type="PANTHER" id="PTHR12411">
    <property type="entry name" value="CYSTEINE PROTEASE FAMILY C1-RELATED"/>
    <property type="match status" value="1"/>
</dbReference>
<evidence type="ECO:0000313" key="5">
    <source>
        <dbReference type="EMBL" id="CAE0314309.1"/>
    </source>
</evidence>
<reference evidence="5" key="1">
    <citation type="submission" date="2021-01" db="EMBL/GenBank/DDBJ databases">
        <authorList>
            <person name="Corre E."/>
            <person name="Pelletier E."/>
            <person name="Niang G."/>
            <person name="Scheremetjew M."/>
            <person name="Finn R."/>
            <person name="Kale V."/>
            <person name="Holt S."/>
            <person name="Cochrane G."/>
            <person name="Meng A."/>
            <person name="Brown T."/>
            <person name="Cohen L."/>
        </authorList>
    </citation>
    <scope>NUCLEOTIDE SEQUENCE</scope>
    <source>
        <strain evidence="5">Fehren 1</strain>
    </source>
</reference>
<feature type="domain" description="Peptidase C1A papain C-terminal" evidence="4">
    <location>
        <begin position="150"/>
        <end position="368"/>
    </location>
</feature>
<dbReference type="SMART" id="SM00645">
    <property type="entry name" value="Pept_C1"/>
    <property type="match status" value="1"/>
</dbReference>
<gene>
    <name evidence="5" type="ORF">FEHR0123_LOCUS9235</name>
</gene>
<dbReference type="InterPro" id="IPR013128">
    <property type="entry name" value="Peptidase_C1A"/>
</dbReference>
<feature type="compositionally biased region" description="Basic and acidic residues" evidence="3">
    <location>
        <begin position="99"/>
        <end position="125"/>
    </location>
</feature>
<dbReference type="PROSITE" id="PS00139">
    <property type="entry name" value="THIOL_PROTEASE_CYS"/>
    <property type="match status" value="1"/>
</dbReference>
<dbReference type="GO" id="GO:0008234">
    <property type="term" value="F:cysteine-type peptidase activity"/>
    <property type="evidence" value="ECO:0007669"/>
    <property type="project" value="InterPro"/>
</dbReference>
<dbReference type="Pfam" id="PF00112">
    <property type="entry name" value="Peptidase_C1"/>
    <property type="match status" value="1"/>
</dbReference>
<name>A0A7S3I6F2_9SPIT</name>
<dbReference type="SUPFAM" id="SSF54001">
    <property type="entry name" value="Cysteine proteinases"/>
    <property type="match status" value="1"/>
</dbReference>
<organism evidence="5">
    <name type="scientific">Favella ehrenbergii</name>
    <dbReference type="NCBI Taxonomy" id="182087"/>
    <lineage>
        <taxon>Eukaryota</taxon>
        <taxon>Sar</taxon>
        <taxon>Alveolata</taxon>
        <taxon>Ciliophora</taxon>
        <taxon>Intramacronucleata</taxon>
        <taxon>Spirotrichea</taxon>
        <taxon>Choreotrichia</taxon>
        <taxon>Tintinnida</taxon>
        <taxon>Xystonellidae</taxon>
        <taxon>Favella</taxon>
    </lineage>
</organism>
<dbReference type="InterPro" id="IPR025660">
    <property type="entry name" value="Pept_his_AS"/>
</dbReference>
<accession>A0A7S3I6F2</accession>
<evidence type="ECO:0000259" key="4">
    <source>
        <dbReference type="SMART" id="SM00645"/>
    </source>
</evidence>
<keyword evidence="2" id="KW-0865">Zymogen</keyword>
<dbReference type="InterPro" id="IPR000169">
    <property type="entry name" value="Pept_cys_AS"/>
</dbReference>
<dbReference type="InterPro" id="IPR000668">
    <property type="entry name" value="Peptidase_C1A_C"/>
</dbReference>
<dbReference type="Gene3D" id="3.90.70.10">
    <property type="entry name" value="Cysteine proteinases"/>
    <property type="match status" value="1"/>
</dbReference>
<dbReference type="EMBL" id="HBIE01030910">
    <property type="protein sequence ID" value="CAE0314309.1"/>
    <property type="molecule type" value="Transcribed_RNA"/>
</dbReference>
<dbReference type="PROSITE" id="PS00639">
    <property type="entry name" value="THIOL_PROTEASE_HIS"/>
    <property type="match status" value="1"/>
</dbReference>
<evidence type="ECO:0000256" key="2">
    <source>
        <dbReference type="ARBA" id="ARBA00023145"/>
    </source>
</evidence>
<dbReference type="GO" id="GO:0006508">
    <property type="term" value="P:proteolysis"/>
    <property type="evidence" value="ECO:0007669"/>
    <property type="project" value="InterPro"/>
</dbReference>
<comment type="similarity">
    <text evidence="1">Belongs to the peptidase C1 family.</text>
</comment>